<sequence>MRFMAMKKIVSLLFLLIISSSLCATSSAGREWKFVEKPAAMDLGATNKQEMSSRKLVQHKNEAPLTSEIHERLLRVNTKDYGRYDPSPTLVKPPFKLIPN</sequence>
<keyword evidence="1" id="KW-0732">Signal</keyword>
<feature type="signal peptide" evidence="1">
    <location>
        <begin position="1"/>
        <end position="28"/>
    </location>
</feature>
<evidence type="ECO:0000313" key="3">
    <source>
        <dbReference type="Proteomes" id="UP000316621"/>
    </source>
</evidence>
<dbReference type="OrthoDB" id="1936508at2759"/>
<evidence type="ECO:0000313" key="2">
    <source>
        <dbReference type="EMBL" id="RZC44060.1"/>
    </source>
</evidence>
<dbReference type="Proteomes" id="UP000316621">
    <property type="component" value="Chromosome 1"/>
</dbReference>
<dbReference type="InterPro" id="IPR038974">
    <property type="entry name" value="CIF1/2"/>
</dbReference>
<dbReference type="STRING" id="3469.A0A4Y7I8A7"/>
<protein>
    <submittedName>
        <fullName evidence="2">Uncharacterized protein</fullName>
    </submittedName>
</protein>
<dbReference type="OMA" id="RMNTKDY"/>
<evidence type="ECO:0000256" key="1">
    <source>
        <dbReference type="SAM" id="SignalP"/>
    </source>
</evidence>
<proteinExistence type="predicted"/>
<organism evidence="2 3">
    <name type="scientific">Papaver somniferum</name>
    <name type="common">Opium poppy</name>
    <dbReference type="NCBI Taxonomy" id="3469"/>
    <lineage>
        <taxon>Eukaryota</taxon>
        <taxon>Viridiplantae</taxon>
        <taxon>Streptophyta</taxon>
        <taxon>Embryophyta</taxon>
        <taxon>Tracheophyta</taxon>
        <taxon>Spermatophyta</taxon>
        <taxon>Magnoliopsida</taxon>
        <taxon>Ranunculales</taxon>
        <taxon>Papaveraceae</taxon>
        <taxon>Papaveroideae</taxon>
        <taxon>Papaver</taxon>
    </lineage>
</organism>
<dbReference type="AlphaFoldDB" id="A0A4Y7I8A7"/>
<gene>
    <name evidence="2" type="ORF">C5167_037015</name>
</gene>
<reference evidence="2 3" key="1">
    <citation type="journal article" date="2018" name="Science">
        <title>The opium poppy genome and morphinan production.</title>
        <authorList>
            <person name="Guo L."/>
            <person name="Winzer T."/>
            <person name="Yang X."/>
            <person name="Li Y."/>
            <person name="Ning Z."/>
            <person name="He Z."/>
            <person name="Teodor R."/>
            <person name="Lu Y."/>
            <person name="Bowser T.A."/>
            <person name="Graham I.A."/>
            <person name="Ye K."/>
        </authorList>
    </citation>
    <scope>NUCLEOTIDE SEQUENCE [LARGE SCALE GENOMIC DNA]</scope>
    <source>
        <strain evidence="3">cv. HN1</strain>
        <tissue evidence="2">Leaves</tissue>
    </source>
</reference>
<keyword evidence="3" id="KW-1185">Reference proteome</keyword>
<dbReference type="EMBL" id="CM010715">
    <property type="protein sequence ID" value="RZC44060.1"/>
    <property type="molecule type" value="Genomic_DNA"/>
</dbReference>
<name>A0A4Y7I8A7_PAPSO</name>
<dbReference type="PANTHER" id="PTHR35290">
    <property type="entry name" value="PROTEIN CASPARIAN STRIP INTEGRITY FACTOR 1-RELATED"/>
    <property type="match status" value="1"/>
</dbReference>
<dbReference type="PANTHER" id="PTHR35290:SF2">
    <property type="entry name" value="PROTEIN CASPARIAN STRIP INTEGRITY FACTOR 1"/>
    <property type="match status" value="1"/>
</dbReference>
<accession>A0A4Y7I8A7</accession>
<dbReference type="Gramene" id="RZC44060">
    <property type="protein sequence ID" value="RZC44060"/>
    <property type="gene ID" value="C5167_037015"/>
</dbReference>
<feature type="chain" id="PRO_5021280568" evidence="1">
    <location>
        <begin position="29"/>
        <end position="100"/>
    </location>
</feature>